<organism evidence="1 2">
    <name type="scientific">Phocaeicola vulgatus</name>
    <name type="common">Bacteroides vulgatus</name>
    <dbReference type="NCBI Taxonomy" id="821"/>
    <lineage>
        <taxon>Bacteria</taxon>
        <taxon>Pseudomonadati</taxon>
        <taxon>Bacteroidota</taxon>
        <taxon>Bacteroidia</taxon>
        <taxon>Bacteroidales</taxon>
        <taxon>Bacteroidaceae</taxon>
        <taxon>Phocaeicola</taxon>
    </lineage>
</organism>
<proteinExistence type="predicted"/>
<comment type="caution">
    <text evidence="1">The sequence shown here is derived from an EMBL/GenBank/DDBJ whole genome shotgun (WGS) entry which is preliminary data.</text>
</comment>
<gene>
    <name evidence="1" type="ORF">DW783_11010</name>
</gene>
<dbReference type="EMBL" id="QSJM01000029">
    <property type="protein sequence ID" value="RHD79717.1"/>
    <property type="molecule type" value="Genomic_DNA"/>
</dbReference>
<sequence length="226" mass="24783">MDAEYGEVETSGQIAGKTFYDFHLFDSVEGAGNAACRYGEIAVPVDFLASYSDARGIHIHIPYVADIRLLKVRIAMKSGSGGVEYVRGAVDGRHWFPVMRENENGTRETVTPASLYALNDEGIYNLLLEEDCLVIYSGEETDFGIGASKVQNETFLLKAAAGNLYQHPTTGVGLIDFLHSNMENNGLAAKLQAEFTSDKIIIRNAYIDSVTGELFLETEEKEDSHG</sequence>
<name>A0A414H8H6_PHOVU</name>
<evidence type="ECO:0000313" key="2">
    <source>
        <dbReference type="Proteomes" id="UP000283429"/>
    </source>
</evidence>
<dbReference type="Proteomes" id="UP000283429">
    <property type="component" value="Unassembled WGS sequence"/>
</dbReference>
<accession>A0A414H8H6</accession>
<evidence type="ECO:0000313" key="1">
    <source>
        <dbReference type="EMBL" id="RHD79717.1"/>
    </source>
</evidence>
<dbReference type="AlphaFoldDB" id="A0A414H8H6"/>
<protein>
    <submittedName>
        <fullName evidence="1">Uncharacterized protein</fullName>
    </submittedName>
</protein>
<reference evidence="1 2" key="1">
    <citation type="submission" date="2018-08" db="EMBL/GenBank/DDBJ databases">
        <title>A genome reference for cultivated species of the human gut microbiota.</title>
        <authorList>
            <person name="Zou Y."/>
            <person name="Xue W."/>
            <person name="Luo G."/>
        </authorList>
    </citation>
    <scope>NUCLEOTIDE SEQUENCE [LARGE SCALE GENOMIC DNA]</scope>
    <source>
        <strain evidence="1 2">AM30-40</strain>
    </source>
</reference>